<dbReference type="Proteomes" id="UP000271031">
    <property type="component" value="Unassembled WGS sequence"/>
</dbReference>
<feature type="transmembrane region" description="Helical" evidence="7">
    <location>
        <begin position="299"/>
        <end position="319"/>
    </location>
</feature>
<feature type="domain" description="Major facilitator superfamily (MFS) profile" evidence="8">
    <location>
        <begin position="16"/>
        <end position="392"/>
    </location>
</feature>
<feature type="transmembrane region" description="Helical" evidence="7">
    <location>
        <begin position="21"/>
        <end position="39"/>
    </location>
</feature>
<feature type="transmembrane region" description="Helical" evidence="7">
    <location>
        <begin position="145"/>
        <end position="162"/>
    </location>
</feature>
<feature type="transmembrane region" description="Helical" evidence="7">
    <location>
        <begin position="242"/>
        <end position="262"/>
    </location>
</feature>
<dbReference type="RefSeq" id="WP_122919325.1">
    <property type="nucleotide sequence ID" value="NZ_RHHQ01000013.1"/>
</dbReference>
<feature type="transmembrane region" description="Helical" evidence="7">
    <location>
        <begin position="340"/>
        <end position="360"/>
    </location>
</feature>
<evidence type="ECO:0000256" key="1">
    <source>
        <dbReference type="ARBA" id="ARBA00004651"/>
    </source>
</evidence>
<evidence type="ECO:0000256" key="4">
    <source>
        <dbReference type="ARBA" id="ARBA00022692"/>
    </source>
</evidence>
<dbReference type="PROSITE" id="PS50850">
    <property type="entry name" value="MFS"/>
    <property type="match status" value="1"/>
</dbReference>
<evidence type="ECO:0000256" key="6">
    <source>
        <dbReference type="ARBA" id="ARBA00023136"/>
    </source>
</evidence>
<dbReference type="InterPro" id="IPR036259">
    <property type="entry name" value="MFS_trans_sf"/>
</dbReference>
<dbReference type="Pfam" id="PF12832">
    <property type="entry name" value="MFS_1_like"/>
    <property type="match status" value="1"/>
</dbReference>
<feature type="transmembrane region" description="Helical" evidence="7">
    <location>
        <begin position="168"/>
        <end position="188"/>
    </location>
</feature>
<protein>
    <submittedName>
        <fullName evidence="9">MFS transporter</fullName>
    </submittedName>
</protein>
<proteinExistence type="predicted"/>
<sequence length="399" mass="43843">MPSLATGEIRTEAKRSYMSIIGLYLFIYYGTGSFFPLMAQYYQSIGLSGTQIGTISSITPIISIFAQPIWGMLCDKLRVRRPILMLALLASSAISLLFTQISTFAWVVVVFSLFSLFQCAVIPINDSIALNFAKQQNMQFGNLRLWGSVGYAIATLITGYAIRSWGPHAIFFFFAAATVLAIVFLRGLSDEGDNVKVNGNIFNGIGELVRMPRFVLFLMGAFFIFGPINANNTWFSLYYEHIGGTVVGIGVAFLLFAGSEAPFMKVAGYFARRWGLETTILIAAVASGIRWFWYSTAPTTTMVIAMFFIQGLSVGFYLATAAQFVRENTPSSLQVTALTLYSSMGLGLGSMFCNLVGGVIKDTYGILHTYTFFGIATMIGLVPLLLIKLRTKAKITEMQ</sequence>
<evidence type="ECO:0000259" key="8">
    <source>
        <dbReference type="PROSITE" id="PS50850"/>
    </source>
</evidence>
<dbReference type="GO" id="GO:0015212">
    <property type="term" value="F:cytidine transmembrane transporter activity"/>
    <property type="evidence" value="ECO:0007669"/>
    <property type="project" value="TreeGrafter"/>
</dbReference>
<keyword evidence="2" id="KW-0813">Transport</keyword>
<keyword evidence="5 7" id="KW-1133">Transmembrane helix</keyword>
<accession>A0A3M8DD29</accession>
<dbReference type="SUPFAM" id="SSF103473">
    <property type="entry name" value="MFS general substrate transporter"/>
    <property type="match status" value="1"/>
</dbReference>
<dbReference type="PANTHER" id="PTHR23522:SF4">
    <property type="entry name" value="NUCLEOSIDE PERMEASE NUPG-RELATED"/>
    <property type="match status" value="1"/>
</dbReference>
<dbReference type="EMBL" id="RHHQ01000013">
    <property type="protein sequence ID" value="RNB85913.1"/>
    <property type="molecule type" value="Genomic_DNA"/>
</dbReference>
<keyword evidence="3" id="KW-1003">Cell membrane</keyword>
<feature type="transmembrane region" description="Helical" evidence="7">
    <location>
        <begin position="214"/>
        <end position="230"/>
    </location>
</feature>
<feature type="transmembrane region" description="Helical" evidence="7">
    <location>
        <begin position="82"/>
        <end position="98"/>
    </location>
</feature>
<dbReference type="Gene3D" id="1.20.1250.20">
    <property type="entry name" value="MFS general substrate transporter like domains"/>
    <property type="match status" value="2"/>
</dbReference>
<evidence type="ECO:0000256" key="7">
    <source>
        <dbReference type="SAM" id="Phobius"/>
    </source>
</evidence>
<organism evidence="9 10">
    <name type="scientific">Brevibacillus fluminis</name>
    <dbReference type="NCBI Taxonomy" id="511487"/>
    <lineage>
        <taxon>Bacteria</taxon>
        <taxon>Bacillati</taxon>
        <taxon>Bacillota</taxon>
        <taxon>Bacilli</taxon>
        <taxon>Bacillales</taxon>
        <taxon>Paenibacillaceae</taxon>
        <taxon>Brevibacillus</taxon>
    </lineage>
</organism>
<feature type="transmembrane region" description="Helical" evidence="7">
    <location>
        <begin position="274"/>
        <end position="293"/>
    </location>
</feature>
<keyword evidence="4 7" id="KW-0812">Transmembrane</keyword>
<dbReference type="GO" id="GO:0015213">
    <property type="term" value="F:uridine transmembrane transporter activity"/>
    <property type="evidence" value="ECO:0007669"/>
    <property type="project" value="TreeGrafter"/>
</dbReference>
<comment type="subcellular location">
    <subcellularLocation>
        <location evidence="1">Cell membrane</location>
        <topology evidence="1">Multi-pass membrane protein</topology>
    </subcellularLocation>
</comment>
<gene>
    <name evidence="9" type="ORF">EDM56_18100</name>
</gene>
<evidence type="ECO:0000256" key="3">
    <source>
        <dbReference type="ARBA" id="ARBA00022475"/>
    </source>
</evidence>
<dbReference type="InterPro" id="IPR024989">
    <property type="entry name" value="MFS_assoc_dom"/>
</dbReference>
<keyword evidence="10" id="KW-1185">Reference proteome</keyword>
<keyword evidence="6 7" id="KW-0472">Membrane</keyword>
<dbReference type="OrthoDB" id="1650886at2"/>
<reference evidence="9 10" key="1">
    <citation type="submission" date="2018-10" db="EMBL/GenBank/DDBJ databases">
        <title>Phylogenomics of Brevibacillus.</title>
        <authorList>
            <person name="Dunlap C."/>
        </authorList>
    </citation>
    <scope>NUCLEOTIDE SEQUENCE [LARGE SCALE GENOMIC DNA]</scope>
    <source>
        <strain evidence="9 10">JCM 15716</strain>
    </source>
</reference>
<dbReference type="AlphaFoldDB" id="A0A3M8DD29"/>
<dbReference type="PANTHER" id="PTHR23522">
    <property type="entry name" value="BLL5896 PROTEIN"/>
    <property type="match status" value="1"/>
</dbReference>
<name>A0A3M8DD29_9BACL</name>
<evidence type="ECO:0000313" key="9">
    <source>
        <dbReference type="EMBL" id="RNB85913.1"/>
    </source>
</evidence>
<comment type="caution">
    <text evidence="9">The sequence shown here is derived from an EMBL/GenBank/DDBJ whole genome shotgun (WGS) entry which is preliminary data.</text>
</comment>
<dbReference type="InterPro" id="IPR020846">
    <property type="entry name" value="MFS_dom"/>
</dbReference>
<feature type="transmembrane region" description="Helical" evidence="7">
    <location>
        <begin position="366"/>
        <end position="387"/>
    </location>
</feature>
<evidence type="ECO:0000256" key="5">
    <source>
        <dbReference type="ARBA" id="ARBA00022989"/>
    </source>
</evidence>
<evidence type="ECO:0000313" key="10">
    <source>
        <dbReference type="Proteomes" id="UP000271031"/>
    </source>
</evidence>
<dbReference type="GO" id="GO:0005886">
    <property type="term" value="C:plasma membrane"/>
    <property type="evidence" value="ECO:0007669"/>
    <property type="project" value="UniProtKB-SubCell"/>
</dbReference>
<evidence type="ECO:0000256" key="2">
    <source>
        <dbReference type="ARBA" id="ARBA00022448"/>
    </source>
</evidence>
<feature type="transmembrane region" description="Helical" evidence="7">
    <location>
        <begin position="51"/>
        <end position="70"/>
    </location>
</feature>